<comment type="similarity">
    <text evidence="2">Belongs to the peptidase S9A family.</text>
</comment>
<dbReference type="InterPro" id="IPR051167">
    <property type="entry name" value="Prolyl_oligopep/macrocyclase"/>
</dbReference>
<dbReference type="InterPro" id="IPR002471">
    <property type="entry name" value="Pept_S9_AS"/>
</dbReference>
<evidence type="ECO:0000313" key="10">
    <source>
        <dbReference type="EMBL" id="MDA2804686.1"/>
    </source>
</evidence>
<dbReference type="InterPro" id="IPR002470">
    <property type="entry name" value="Peptidase_S9A"/>
</dbReference>
<dbReference type="PANTHER" id="PTHR42881">
    <property type="entry name" value="PROLYL ENDOPEPTIDASE"/>
    <property type="match status" value="1"/>
</dbReference>
<feature type="compositionally biased region" description="Low complexity" evidence="7">
    <location>
        <begin position="1"/>
        <end position="10"/>
    </location>
</feature>
<gene>
    <name evidence="10" type="ORF">O4U47_09200</name>
</gene>
<feature type="region of interest" description="Disordered" evidence="7">
    <location>
        <begin position="1"/>
        <end position="24"/>
    </location>
</feature>
<dbReference type="Pfam" id="PF02897">
    <property type="entry name" value="Peptidase_S9_N"/>
    <property type="match status" value="1"/>
</dbReference>
<evidence type="ECO:0000256" key="3">
    <source>
        <dbReference type="ARBA" id="ARBA00011897"/>
    </source>
</evidence>
<dbReference type="Proteomes" id="UP001165685">
    <property type="component" value="Unassembled WGS sequence"/>
</dbReference>
<evidence type="ECO:0000256" key="4">
    <source>
        <dbReference type="ARBA" id="ARBA00022670"/>
    </source>
</evidence>
<evidence type="ECO:0000313" key="11">
    <source>
        <dbReference type="Proteomes" id="UP001165685"/>
    </source>
</evidence>
<dbReference type="PRINTS" id="PR00862">
    <property type="entry name" value="PROLIGOPTASE"/>
</dbReference>
<protein>
    <recommendedName>
        <fullName evidence="3">prolyl oligopeptidase</fullName>
        <ecNumber evidence="3">3.4.21.26</ecNumber>
    </recommendedName>
</protein>
<keyword evidence="11" id="KW-1185">Reference proteome</keyword>
<dbReference type="InterPro" id="IPR023302">
    <property type="entry name" value="Pept_S9A_N"/>
</dbReference>
<evidence type="ECO:0000256" key="5">
    <source>
        <dbReference type="ARBA" id="ARBA00022801"/>
    </source>
</evidence>
<keyword evidence="4" id="KW-0645">Protease</keyword>
<feature type="region of interest" description="Disordered" evidence="7">
    <location>
        <begin position="647"/>
        <end position="670"/>
    </location>
</feature>
<keyword evidence="5" id="KW-0378">Hydrolase</keyword>
<accession>A0ABT4TJ38</accession>
<dbReference type="Gene3D" id="2.130.10.120">
    <property type="entry name" value="Prolyl oligopeptidase, N-terminal domain"/>
    <property type="match status" value="1"/>
</dbReference>
<name>A0ABT4TJ38_9ACTN</name>
<comment type="caution">
    <text evidence="10">The sequence shown here is derived from an EMBL/GenBank/DDBJ whole genome shotgun (WGS) entry which is preliminary data.</text>
</comment>
<evidence type="ECO:0000256" key="1">
    <source>
        <dbReference type="ARBA" id="ARBA00001070"/>
    </source>
</evidence>
<dbReference type="EC" id="3.4.21.26" evidence="3"/>
<dbReference type="PANTHER" id="PTHR42881:SF2">
    <property type="entry name" value="PROLYL ENDOPEPTIDASE"/>
    <property type="match status" value="1"/>
</dbReference>
<feature type="domain" description="Peptidase S9A N-terminal" evidence="9">
    <location>
        <begin position="16"/>
        <end position="398"/>
    </location>
</feature>
<evidence type="ECO:0000259" key="8">
    <source>
        <dbReference type="Pfam" id="PF00326"/>
    </source>
</evidence>
<sequence length="708" mass="73365">MTGAPRTAAPAVPPPDPHRWLEDGADPAVGAWEAGQAALLDRSLGRDGLRDSVRRALAPYLEVGGYTAAGWQDGRALYLRHAPDRDLPVLVSADAVGPQQDADARTVFDPAVWDPSGDTVLTGWSAPPGGGPVAVTLVSAAGGDGRVLVLPPGGGEPLGPPLTGCHPAAPSWLPDGSGFAYIREARDGGRLRRWAALHRLGTPQGQDADVAAGAADWTAQRTQVDPSGRWLLVQTRGAKGTAVWVGRLGDGALRAPGMAAVHAAPVCTARFRRAGVLDVLTEHGAPRGRLLSARLGEEHHWWEAVPERPDAHLADAVALGGRPEAPLLTVWREDGSSRIRLHGGDGEDGTPREGGPGEEGEVPLPGIGTVSAVAPRPDGREALIEWTGFTTPPSLLLFRPDGGSWDGGAAVRTALTAPGAARPGSVRCERLHATAPDGARIGLFVIGPPEDTGPAPTLLTVYGGFGLALTPSFSATALAWAAAGGRWAMAAVRGGGEEGSAWREAARGRDKHRSVGDLHAAADHLVAEGVAERGRVALIGSSHGGMLAAAAAVDRPSGYAAAVCTAAPLDMARFPRWAAGRAWIPEYGDPDDPEDLAALLRYSPLHNVREGVAYPRMLLTAFELDLRVDPAHARKFCAALQGAAPAVRNRAGRPGEPDAPEDPGALYALRPSLGHTTGAAAARKAQAGDEFAFLTRALGLPEPPPPEP</sequence>
<dbReference type="InterPro" id="IPR001375">
    <property type="entry name" value="Peptidase_S9_cat"/>
</dbReference>
<dbReference type="EMBL" id="JAQFWP010000013">
    <property type="protein sequence ID" value="MDA2804686.1"/>
    <property type="molecule type" value="Genomic_DNA"/>
</dbReference>
<proteinExistence type="inferred from homology"/>
<dbReference type="Pfam" id="PF00326">
    <property type="entry name" value="Peptidase_S9"/>
    <property type="match status" value="1"/>
</dbReference>
<dbReference type="InterPro" id="IPR029058">
    <property type="entry name" value="AB_hydrolase_fold"/>
</dbReference>
<feature type="region of interest" description="Disordered" evidence="7">
    <location>
        <begin position="338"/>
        <end position="369"/>
    </location>
</feature>
<dbReference type="RefSeq" id="WP_270677255.1">
    <property type="nucleotide sequence ID" value="NZ_JAQFWP010000013.1"/>
</dbReference>
<organism evidence="10 11">
    <name type="scientific">Nocardiopsis suaedae</name>
    <dbReference type="NCBI Taxonomy" id="3018444"/>
    <lineage>
        <taxon>Bacteria</taxon>
        <taxon>Bacillati</taxon>
        <taxon>Actinomycetota</taxon>
        <taxon>Actinomycetes</taxon>
        <taxon>Streptosporangiales</taxon>
        <taxon>Nocardiopsidaceae</taxon>
        <taxon>Nocardiopsis</taxon>
    </lineage>
</organism>
<feature type="domain" description="Peptidase S9 prolyl oligopeptidase catalytic" evidence="8">
    <location>
        <begin position="471"/>
        <end position="699"/>
    </location>
</feature>
<comment type="catalytic activity">
    <reaction evidence="1">
        <text>Hydrolysis of Pro-|-Xaa &gt;&gt; Ala-|-Xaa in oligopeptides.</text>
        <dbReference type="EC" id="3.4.21.26"/>
    </reaction>
</comment>
<dbReference type="Gene3D" id="3.40.50.1820">
    <property type="entry name" value="alpha/beta hydrolase"/>
    <property type="match status" value="1"/>
</dbReference>
<dbReference type="SUPFAM" id="SSF50993">
    <property type="entry name" value="Peptidase/esterase 'gauge' domain"/>
    <property type="match status" value="1"/>
</dbReference>
<feature type="compositionally biased region" description="Basic and acidic residues" evidence="7">
    <location>
        <begin position="338"/>
        <end position="351"/>
    </location>
</feature>
<evidence type="ECO:0000256" key="6">
    <source>
        <dbReference type="ARBA" id="ARBA00022825"/>
    </source>
</evidence>
<keyword evidence="6" id="KW-0720">Serine protease</keyword>
<evidence type="ECO:0000256" key="2">
    <source>
        <dbReference type="ARBA" id="ARBA00005228"/>
    </source>
</evidence>
<evidence type="ECO:0000259" key="9">
    <source>
        <dbReference type="Pfam" id="PF02897"/>
    </source>
</evidence>
<reference evidence="10" key="1">
    <citation type="submission" date="2023-01" db="EMBL/GenBank/DDBJ databases">
        <title>Draft genome sequence of Nocardiopsis sp. LSu2-4 isolated from halophytes.</title>
        <authorList>
            <person name="Duangmal K."/>
            <person name="Chantavorakit T."/>
        </authorList>
    </citation>
    <scope>NUCLEOTIDE SEQUENCE</scope>
    <source>
        <strain evidence="10">LSu2-4</strain>
    </source>
</reference>
<dbReference type="SUPFAM" id="SSF53474">
    <property type="entry name" value="alpha/beta-Hydrolases"/>
    <property type="match status" value="1"/>
</dbReference>
<dbReference type="PROSITE" id="PS00708">
    <property type="entry name" value="PRO_ENDOPEP_SER"/>
    <property type="match status" value="1"/>
</dbReference>
<evidence type="ECO:0000256" key="7">
    <source>
        <dbReference type="SAM" id="MobiDB-lite"/>
    </source>
</evidence>